<dbReference type="OrthoDB" id="201415at2157"/>
<dbReference type="AlphaFoldDB" id="A0A0W1R4D1"/>
<gene>
    <name evidence="2" type="ORF">AUR64_00530</name>
</gene>
<keyword evidence="1" id="KW-1133">Transmembrane helix</keyword>
<proteinExistence type="predicted"/>
<protein>
    <submittedName>
        <fullName evidence="2">Uncharacterized protein</fullName>
    </submittedName>
</protein>
<evidence type="ECO:0000313" key="3">
    <source>
        <dbReference type="Proteomes" id="UP000054387"/>
    </source>
</evidence>
<dbReference type="Proteomes" id="UP000054387">
    <property type="component" value="Unassembled WGS sequence"/>
</dbReference>
<evidence type="ECO:0000256" key="1">
    <source>
        <dbReference type="SAM" id="Phobius"/>
    </source>
</evidence>
<dbReference type="RefSeq" id="WP_058583180.1">
    <property type="nucleotide sequence ID" value="NZ_LOPU01000034.1"/>
</dbReference>
<dbReference type="Pfam" id="PF25259">
    <property type="entry name" value="DUF7860"/>
    <property type="match status" value="1"/>
</dbReference>
<sequence>MTGRYGNIDYPRLTKSAFLFGVTLFAVGAVAELVGHAAFGTLPGWQDTLFLDMEIIGIAIALLSPFVFGIALPLTE</sequence>
<evidence type="ECO:0000313" key="2">
    <source>
        <dbReference type="EMBL" id="KTG08098.1"/>
    </source>
</evidence>
<name>A0A0W1R4D1_9EURY</name>
<keyword evidence="1" id="KW-0472">Membrane</keyword>
<comment type="caution">
    <text evidence="2">The sequence shown here is derived from an EMBL/GenBank/DDBJ whole genome shotgun (WGS) entry which is preliminary data.</text>
</comment>
<organism evidence="2 3">
    <name type="scientific">Haloprofundus marisrubri</name>
    <dbReference type="NCBI Taxonomy" id="1514971"/>
    <lineage>
        <taxon>Archaea</taxon>
        <taxon>Methanobacteriati</taxon>
        <taxon>Methanobacteriota</taxon>
        <taxon>Stenosarchaea group</taxon>
        <taxon>Halobacteria</taxon>
        <taxon>Halobacteriales</taxon>
        <taxon>Haloferacaceae</taxon>
        <taxon>Haloprofundus</taxon>
    </lineage>
</organism>
<feature type="transmembrane region" description="Helical" evidence="1">
    <location>
        <begin position="55"/>
        <end position="74"/>
    </location>
</feature>
<keyword evidence="1" id="KW-0812">Transmembrane</keyword>
<dbReference type="InterPro" id="IPR057182">
    <property type="entry name" value="DUF7860"/>
</dbReference>
<accession>A0A0W1R4D1</accession>
<keyword evidence="3" id="KW-1185">Reference proteome</keyword>
<dbReference type="EMBL" id="LOPU01000034">
    <property type="protein sequence ID" value="KTG08098.1"/>
    <property type="molecule type" value="Genomic_DNA"/>
</dbReference>
<dbReference type="STRING" id="1514971.AUR64_00530"/>
<reference evidence="2 3" key="1">
    <citation type="submission" date="2015-12" db="EMBL/GenBank/DDBJ databases">
        <title>Haloprofundus marisrubri gen. nov., sp. nov., an extremely halophilic archaeon isolated from the Discovery deep brine-seawater interface in the Red Sea.</title>
        <authorList>
            <person name="Zhang G."/>
            <person name="Stingl U."/>
            <person name="Rashid M."/>
        </authorList>
    </citation>
    <scope>NUCLEOTIDE SEQUENCE [LARGE SCALE GENOMIC DNA]</scope>
    <source>
        <strain evidence="2 3">SB9</strain>
    </source>
</reference>